<dbReference type="STRING" id="192903.SAMN04488513_102862"/>
<accession>A0A1M6GLY6</accession>
<protein>
    <submittedName>
        <fullName evidence="1">Uncharacterized protein</fullName>
    </submittedName>
</protein>
<gene>
    <name evidence="1" type="ORF">SAMN04488513_102862</name>
</gene>
<dbReference type="AlphaFoldDB" id="A0A1M6GLY6"/>
<reference evidence="2" key="1">
    <citation type="submission" date="2016-11" db="EMBL/GenBank/DDBJ databases">
        <authorList>
            <person name="Varghese N."/>
            <person name="Submissions S."/>
        </authorList>
    </citation>
    <scope>NUCLEOTIDE SEQUENCE [LARGE SCALE GENOMIC DNA]</scope>
    <source>
        <strain evidence="2">DSM 19858</strain>
    </source>
</reference>
<sequence>MDLKQIIYLLPDGPSNCKMGATLGIPRNTVTIHMRPFGACDHSLKELPPLDKGPLEAFFPSHTDIDNLRYDALMHCFEGVTGPGTTPVSPLPVGCANGQEPPTAIPSSSIGIQLRHFYAAFGSEILQGKRLRHLPIDTLGHRAYSIDTPVSRNIPELVRCVLIAYFPGDYSRSIEVRKQRPLVLFKPLYGRGVQLVRSVQESDLLVLIIGIGIDEIGLRFLCHRLRIQEIGEVT</sequence>
<organism evidence="1 2">
    <name type="scientific">Pseudozobellia thermophila</name>
    <dbReference type="NCBI Taxonomy" id="192903"/>
    <lineage>
        <taxon>Bacteria</taxon>
        <taxon>Pseudomonadati</taxon>
        <taxon>Bacteroidota</taxon>
        <taxon>Flavobacteriia</taxon>
        <taxon>Flavobacteriales</taxon>
        <taxon>Flavobacteriaceae</taxon>
        <taxon>Pseudozobellia</taxon>
    </lineage>
</organism>
<evidence type="ECO:0000313" key="1">
    <source>
        <dbReference type="EMBL" id="SHJ10905.1"/>
    </source>
</evidence>
<evidence type="ECO:0000313" key="2">
    <source>
        <dbReference type="Proteomes" id="UP000184543"/>
    </source>
</evidence>
<proteinExistence type="predicted"/>
<keyword evidence="2" id="KW-1185">Reference proteome</keyword>
<dbReference type="Proteomes" id="UP000184543">
    <property type="component" value="Unassembled WGS sequence"/>
</dbReference>
<name>A0A1M6GLY6_9FLAO</name>
<dbReference type="EMBL" id="FQYU01000002">
    <property type="protein sequence ID" value="SHJ10905.1"/>
    <property type="molecule type" value="Genomic_DNA"/>
</dbReference>